<dbReference type="CDD" id="cd02966">
    <property type="entry name" value="TlpA_like_family"/>
    <property type="match status" value="1"/>
</dbReference>
<proteinExistence type="predicted"/>
<dbReference type="Gene3D" id="3.40.30.10">
    <property type="entry name" value="Glutaredoxin"/>
    <property type="match status" value="1"/>
</dbReference>
<evidence type="ECO:0000313" key="2">
    <source>
        <dbReference type="EMBL" id="SHM01422.1"/>
    </source>
</evidence>
<dbReference type="AlphaFoldDB" id="A0A1M7FBG8"/>
<dbReference type="InterPro" id="IPR013766">
    <property type="entry name" value="Thioredoxin_domain"/>
</dbReference>
<keyword evidence="3" id="KW-1185">Reference proteome</keyword>
<name>A0A1M7FBG8_9BACT</name>
<protein>
    <submittedName>
        <fullName evidence="2">AhpC/TSA family protein</fullName>
    </submittedName>
</protein>
<dbReference type="PROSITE" id="PS51352">
    <property type="entry name" value="THIOREDOXIN_2"/>
    <property type="match status" value="1"/>
</dbReference>
<organism evidence="2 3">
    <name type="scientific">Chitinophaga jiangningensis</name>
    <dbReference type="NCBI Taxonomy" id="1419482"/>
    <lineage>
        <taxon>Bacteria</taxon>
        <taxon>Pseudomonadati</taxon>
        <taxon>Bacteroidota</taxon>
        <taxon>Chitinophagia</taxon>
        <taxon>Chitinophagales</taxon>
        <taxon>Chitinophagaceae</taxon>
        <taxon>Chitinophaga</taxon>
    </lineage>
</organism>
<gene>
    <name evidence="2" type="ORF">SAMN05444266_10675</name>
</gene>
<dbReference type="InterPro" id="IPR036249">
    <property type="entry name" value="Thioredoxin-like_sf"/>
</dbReference>
<feature type="domain" description="Thioredoxin" evidence="1">
    <location>
        <begin position="319"/>
        <end position="449"/>
    </location>
</feature>
<dbReference type="STRING" id="1419482.SAMN05444266_10675"/>
<evidence type="ECO:0000259" key="1">
    <source>
        <dbReference type="PROSITE" id="PS51352"/>
    </source>
</evidence>
<accession>A0A1M7FBG8</accession>
<sequence length="450" mass="49685">MLFSISSISLYRTVFLSFIGLLACMRVASQVPCITGKVVGGRTGQPVSVSYWVQPGISPVISQEVALERDSFYCLIPEAQVGLLFFYADAGGGRSFQGIIGKSDSIHIVFSGDTILLSGRGAAGSRVLYICKRTLSGAKREGQAIGLQMENEKQILQTIETQLSHYRDSMPADMHALLRADLLGQVASGMISTFWQQDPDLQETMYQQYIRPALPDIPNSEQNALSARFLAYQLDKAQVDYYRSSHLQCTNSAVYQWIKTHYTGVLQEKLLAHQLLMAFAMGGMEEELENCAKDYLSFAHDPISKEAVATPYNKMKRGIRKGLPAPAFSLPDFQGNTVSLSQFAGKVVLLHFCSDDDNLLPTLDEISKCFQHDPVAFLHIGMKPFPVKGVGLQLYPGTQFAAMQQQYNVNACPTLIVITRDGHIFAVKPPNPAEDYGTALTNIIYEALQQ</sequence>
<reference evidence="2 3" key="1">
    <citation type="submission" date="2016-11" db="EMBL/GenBank/DDBJ databases">
        <authorList>
            <person name="Jaros S."/>
            <person name="Januszkiewicz K."/>
            <person name="Wedrychowicz H."/>
        </authorList>
    </citation>
    <scope>NUCLEOTIDE SEQUENCE [LARGE SCALE GENOMIC DNA]</scope>
    <source>
        <strain evidence="2 3">DSM 27406</strain>
    </source>
</reference>
<evidence type="ECO:0000313" key="3">
    <source>
        <dbReference type="Proteomes" id="UP000184420"/>
    </source>
</evidence>
<dbReference type="EMBL" id="FRBL01000006">
    <property type="protein sequence ID" value="SHM01422.1"/>
    <property type="molecule type" value="Genomic_DNA"/>
</dbReference>
<dbReference type="SUPFAM" id="SSF52833">
    <property type="entry name" value="Thioredoxin-like"/>
    <property type="match status" value="1"/>
</dbReference>
<dbReference type="OrthoDB" id="644996at2"/>
<dbReference type="Proteomes" id="UP000184420">
    <property type="component" value="Unassembled WGS sequence"/>
</dbReference>